<protein>
    <recommendedName>
        <fullName evidence="6">Hydrophobin</fullName>
    </recommendedName>
</protein>
<dbReference type="Pfam" id="PF01185">
    <property type="entry name" value="Hydrophobin"/>
    <property type="match status" value="1"/>
</dbReference>
<evidence type="ECO:0000313" key="8">
    <source>
        <dbReference type="Proteomes" id="UP000054279"/>
    </source>
</evidence>
<dbReference type="AlphaFoldDB" id="A0A0C9U7H0"/>
<evidence type="ECO:0000256" key="6">
    <source>
        <dbReference type="RuleBase" id="RU365009"/>
    </source>
</evidence>
<comment type="similarity">
    <text evidence="2 6">Belongs to the fungal hydrophobin family.</text>
</comment>
<evidence type="ECO:0000256" key="1">
    <source>
        <dbReference type="ARBA" id="ARBA00004191"/>
    </source>
</evidence>
<dbReference type="GO" id="GO:0005199">
    <property type="term" value="F:structural constituent of cell wall"/>
    <property type="evidence" value="ECO:0007669"/>
    <property type="project" value="InterPro"/>
</dbReference>
<dbReference type="SMART" id="SM00075">
    <property type="entry name" value="HYDRO"/>
    <property type="match status" value="1"/>
</dbReference>
<dbReference type="OrthoDB" id="4225815at2759"/>
<evidence type="ECO:0000313" key="7">
    <source>
        <dbReference type="EMBL" id="KIJ25017.1"/>
    </source>
</evidence>
<keyword evidence="5 6" id="KW-1015">Disulfide bond</keyword>
<dbReference type="CDD" id="cd23507">
    <property type="entry name" value="hydrophobin_I"/>
    <property type="match status" value="1"/>
</dbReference>
<evidence type="ECO:0000256" key="5">
    <source>
        <dbReference type="ARBA" id="ARBA00023157"/>
    </source>
</evidence>
<evidence type="ECO:0000256" key="4">
    <source>
        <dbReference type="ARBA" id="ARBA00022525"/>
    </source>
</evidence>
<name>A0A0C9U7H0_SPHS4</name>
<dbReference type="GO" id="GO:0009277">
    <property type="term" value="C:fungal-type cell wall"/>
    <property type="evidence" value="ECO:0007669"/>
    <property type="project" value="InterPro"/>
</dbReference>
<keyword evidence="8" id="KW-1185">Reference proteome</keyword>
<keyword evidence="6" id="KW-0732">Signal</keyword>
<gene>
    <name evidence="7" type="ORF">M422DRAFT_274088</name>
</gene>
<sequence length="109" mass="10651">MFSKTALVAFASSAILVAALPNEPVSSCTTSPVLCCDSFVTASSASAAKILGLLGIVLQDLNITVGLTCSPITVIGAGGDSCAGSAVCCADDSHGGLIAIGCFPVDLSQ</sequence>
<feature type="chain" id="PRO_5013987544" description="Hydrophobin" evidence="6">
    <location>
        <begin position="20"/>
        <end position="109"/>
    </location>
</feature>
<evidence type="ECO:0000256" key="3">
    <source>
        <dbReference type="ARBA" id="ARBA00022512"/>
    </source>
</evidence>
<proteinExistence type="inferred from homology"/>
<feature type="signal peptide" evidence="6">
    <location>
        <begin position="1"/>
        <end position="19"/>
    </location>
</feature>
<reference evidence="7 8" key="1">
    <citation type="submission" date="2014-06" db="EMBL/GenBank/DDBJ databases">
        <title>Evolutionary Origins and Diversification of the Mycorrhizal Mutualists.</title>
        <authorList>
            <consortium name="DOE Joint Genome Institute"/>
            <consortium name="Mycorrhizal Genomics Consortium"/>
            <person name="Kohler A."/>
            <person name="Kuo A."/>
            <person name="Nagy L.G."/>
            <person name="Floudas D."/>
            <person name="Copeland A."/>
            <person name="Barry K.W."/>
            <person name="Cichocki N."/>
            <person name="Veneault-Fourrey C."/>
            <person name="LaButti K."/>
            <person name="Lindquist E.A."/>
            <person name="Lipzen A."/>
            <person name="Lundell T."/>
            <person name="Morin E."/>
            <person name="Murat C."/>
            <person name="Riley R."/>
            <person name="Ohm R."/>
            <person name="Sun H."/>
            <person name="Tunlid A."/>
            <person name="Henrissat B."/>
            <person name="Grigoriev I.V."/>
            <person name="Hibbett D.S."/>
            <person name="Martin F."/>
        </authorList>
    </citation>
    <scope>NUCLEOTIDE SEQUENCE [LARGE SCALE GENOMIC DNA]</scope>
    <source>
        <strain evidence="7 8">SS14</strain>
    </source>
</reference>
<comment type="subcellular location">
    <subcellularLocation>
        <location evidence="1 6">Secreted</location>
        <location evidence="1 6">Cell wall</location>
    </subcellularLocation>
</comment>
<dbReference type="InterPro" id="IPR001338">
    <property type="entry name" value="Class_I_Hydrophobin"/>
</dbReference>
<dbReference type="HOGENOM" id="CLU_105134_2_0_1"/>
<accession>A0A0C9U7H0</accession>
<keyword evidence="3 6" id="KW-0134">Cell wall</keyword>
<dbReference type="Proteomes" id="UP000054279">
    <property type="component" value="Unassembled WGS sequence"/>
</dbReference>
<organism evidence="7 8">
    <name type="scientific">Sphaerobolus stellatus (strain SS14)</name>
    <dbReference type="NCBI Taxonomy" id="990650"/>
    <lineage>
        <taxon>Eukaryota</taxon>
        <taxon>Fungi</taxon>
        <taxon>Dikarya</taxon>
        <taxon>Basidiomycota</taxon>
        <taxon>Agaricomycotina</taxon>
        <taxon>Agaricomycetes</taxon>
        <taxon>Phallomycetidae</taxon>
        <taxon>Geastrales</taxon>
        <taxon>Sphaerobolaceae</taxon>
        <taxon>Sphaerobolus</taxon>
    </lineage>
</organism>
<dbReference type="EMBL" id="KN837440">
    <property type="protein sequence ID" value="KIJ25017.1"/>
    <property type="molecule type" value="Genomic_DNA"/>
</dbReference>
<keyword evidence="4 6" id="KW-0964">Secreted</keyword>
<evidence type="ECO:0000256" key="2">
    <source>
        <dbReference type="ARBA" id="ARBA00010446"/>
    </source>
</evidence>